<keyword evidence="2" id="KW-0808">Transferase</keyword>
<dbReference type="SUPFAM" id="SSF53448">
    <property type="entry name" value="Nucleotide-diphospho-sugar transferases"/>
    <property type="match status" value="1"/>
</dbReference>
<accession>A0ABQ5VMM0</accession>
<comment type="caution">
    <text evidence="2">The sequence shown here is derived from an EMBL/GenBank/DDBJ whole genome shotgun (WGS) entry which is preliminary data.</text>
</comment>
<dbReference type="RefSeq" id="WP_284374785.1">
    <property type="nucleotide sequence ID" value="NZ_BSNL01000001.1"/>
</dbReference>
<organism evidence="2 3">
    <name type="scientific">Sulfitobacter pacificus</name>
    <dbReference type="NCBI Taxonomy" id="1499314"/>
    <lineage>
        <taxon>Bacteria</taxon>
        <taxon>Pseudomonadati</taxon>
        <taxon>Pseudomonadota</taxon>
        <taxon>Alphaproteobacteria</taxon>
        <taxon>Rhodobacterales</taxon>
        <taxon>Roseobacteraceae</taxon>
        <taxon>Sulfitobacter</taxon>
    </lineage>
</organism>
<proteinExistence type="predicted"/>
<feature type="domain" description="Glycosyltransferase 2-like" evidence="1">
    <location>
        <begin position="16"/>
        <end position="147"/>
    </location>
</feature>
<dbReference type="GO" id="GO:0016740">
    <property type="term" value="F:transferase activity"/>
    <property type="evidence" value="ECO:0007669"/>
    <property type="project" value="UniProtKB-KW"/>
</dbReference>
<dbReference type="EMBL" id="BSNL01000001">
    <property type="protein sequence ID" value="GLQ28364.1"/>
    <property type="molecule type" value="Genomic_DNA"/>
</dbReference>
<dbReference type="PANTHER" id="PTHR22916">
    <property type="entry name" value="GLYCOSYLTRANSFERASE"/>
    <property type="match status" value="1"/>
</dbReference>
<evidence type="ECO:0000259" key="1">
    <source>
        <dbReference type="Pfam" id="PF00535"/>
    </source>
</evidence>
<reference evidence="2" key="1">
    <citation type="journal article" date="2014" name="Int. J. Syst. Evol. Microbiol.">
        <title>Complete genome of a new Firmicutes species belonging to the dominant human colonic microbiota ('Ruminococcus bicirculans') reveals two chromosomes and a selective capacity to utilize plant glucans.</title>
        <authorList>
            <consortium name="NISC Comparative Sequencing Program"/>
            <person name="Wegmann U."/>
            <person name="Louis P."/>
            <person name="Goesmann A."/>
            <person name="Henrissat B."/>
            <person name="Duncan S.H."/>
            <person name="Flint H.J."/>
        </authorList>
    </citation>
    <scope>NUCLEOTIDE SEQUENCE</scope>
    <source>
        <strain evidence="2">NBRC 109915</strain>
    </source>
</reference>
<dbReference type="PANTHER" id="PTHR22916:SF3">
    <property type="entry name" value="UDP-GLCNAC:BETAGAL BETA-1,3-N-ACETYLGLUCOSAMINYLTRANSFERASE-LIKE PROTEIN 1"/>
    <property type="match status" value="1"/>
</dbReference>
<reference evidence="2" key="2">
    <citation type="submission" date="2023-01" db="EMBL/GenBank/DDBJ databases">
        <title>Draft genome sequence of Sulfitobacter pacificus strain NBRC 109915.</title>
        <authorList>
            <person name="Sun Q."/>
            <person name="Mori K."/>
        </authorList>
    </citation>
    <scope>NUCLEOTIDE SEQUENCE</scope>
    <source>
        <strain evidence="2">NBRC 109915</strain>
    </source>
</reference>
<evidence type="ECO:0000313" key="2">
    <source>
        <dbReference type="EMBL" id="GLQ28364.1"/>
    </source>
</evidence>
<gene>
    <name evidence="2" type="primary">rfbG</name>
    <name evidence="2" type="ORF">GCM10007927_31670</name>
</gene>
<dbReference type="InterPro" id="IPR029044">
    <property type="entry name" value="Nucleotide-diphossugar_trans"/>
</dbReference>
<dbReference type="InterPro" id="IPR001173">
    <property type="entry name" value="Glyco_trans_2-like"/>
</dbReference>
<name>A0ABQ5VMM0_9RHOB</name>
<dbReference type="Gene3D" id="3.90.550.10">
    <property type="entry name" value="Spore Coat Polysaccharide Biosynthesis Protein SpsA, Chain A"/>
    <property type="match status" value="1"/>
</dbReference>
<sequence>MTSNASSIPHGPKITILMGIHNGADHLAAQLHSIARQSHTNWRLICSDDGSTDNSLKIIYNFSETRPGQVTIHTGPCSGFADNFMSLIRRLPEDAEYVGFADQDDIWLPDKLARALPSLENSGGDPALYCGRQSYWYPKTNRLVHSPKMARPFTLRNALIENVASGNTILLNPAAANLARRAARQTGSVFAHDWWLYLLMTATGGAVLFDNDPPGILYRQHAHNAIGAGTGVLCQIRRKAEVLRGVFSQRIDKNLQALRAVEDLLTPQARDLCRCFSAARHASTGARLLAIHRIALYRQRRAQTLGFWGAASLGCI</sequence>
<protein>
    <submittedName>
        <fullName evidence="2">Glycosyl transferase</fullName>
    </submittedName>
</protein>
<dbReference type="Pfam" id="PF00535">
    <property type="entry name" value="Glycos_transf_2"/>
    <property type="match status" value="1"/>
</dbReference>
<dbReference type="Proteomes" id="UP001161388">
    <property type="component" value="Unassembled WGS sequence"/>
</dbReference>
<evidence type="ECO:0000313" key="3">
    <source>
        <dbReference type="Proteomes" id="UP001161388"/>
    </source>
</evidence>
<keyword evidence="3" id="KW-1185">Reference proteome</keyword>